<evidence type="ECO:0000256" key="1">
    <source>
        <dbReference type="SAM" id="Coils"/>
    </source>
</evidence>
<feature type="coiled-coil region" evidence="1">
    <location>
        <begin position="222"/>
        <end position="249"/>
    </location>
</feature>
<name>E7RRV6_9BACT</name>
<dbReference type="HOGENOM" id="CLU_266658_0_0_10"/>
<comment type="caution">
    <text evidence="2">The sequence shown here is derived from an EMBL/GenBank/DDBJ whole genome shotgun (WGS) entry which is preliminary data.</text>
</comment>
<feature type="coiled-coil region" evidence="1">
    <location>
        <begin position="525"/>
        <end position="564"/>
    </location>
</feature>
<feature type="coiled-coil region" evidence="1">
    <location>
        <begin position="682"/>
        <end position="712"/>
    </location>
</feature>
<gene>
    <name evidence="2" type="ORF">HMPREF0663_11907</name>
</gene>
<dbReference type="RefSeq" id="WP_004370098.1">
    <property type="nucleotide sequence ID" value="NZ_GL833119.1"/>
</dbReference>
<feature type="coiled-coil region" evidence="1">
    <location>
        <begin position="608"/>
        <end position="635"/>
    </location>
</feature>
<organism evidence="2 3">
    <name type="scientific">Hoylesella oralis ATCC 33269</name>
    <dbReference type="NCBI Taxonomy" id="873533"/>
    <lineage>
        <taxon>Bacteria</taxon>
        <taxon>Pseudomonadati</taxon>
        <taxon>Bacteroidota</taxon>
        <taxon>Bacteroidia</taxon>
        <taxon>Bacteroidales</taxon>
        <taxon>Prevotellaceae</taxon>
        <taxon>Hoylesella</taxon>
    </lineage>
</organism>
<dbReference type="PANTHER" id="PTHR23159">
    <property type="entry name" value="CENTROSOMAL PROTEIN 2"/>
    <property type="match status" value="1"/>
</dbReference>
<dbReference type="eggNOG" id="COG1196">
    <property type="taxonomic scope" value="Bacteria"/>
</dbReference>
<dbReference type="EMBL" id="AEPE02000005">
    <property type="protein sequence ID" value="EFZ36994.1"/>
    <property type="molecule type" value="Genomic_DNA"/>
</dbReference>
<feature type="coiled-coil region" evidence="1">
    <location>
        <begin position="18"/>
        <end position="156"/>
    </location>
</feature>
<sequence>MEPVEIEILLKDHLTDGLNKAGLSADQLKRKIQAASEEIVSKIAEQRSVIAGIENDLKKLEAQYGAMKPGTAQTELKAEVDACRMALDEERGALKQLEAQHVQLVEAAKRVMAADKGMAQSAAQAGTQAQTVTERLREQRQVVSQIQRDIGDLKAKYAAASSDKDKKIFGDDLDAAKIVLKEEIGVLHSLERQQKSAGSSTVRLTTRMRQLKNEMTLMAQAGRQDTQEYRDLEAQAAKLQQQLNATNKAMKVLSSPNANFQGVVSGINMLTGSLSAGMGIMAFFNQENEDLMRIQTKLQAVMSITIGLQQVSSQLLSTSAFRTVTLTRLKNLLTAANARLAVALGISNTAATVLMGTLTLGLSVAITAGIALWNRWSDSQSKAAEAAKKLAETEDYGRAVMLKTRFEIDTTKEALKNFTGSKKEEKAKVDELNRKYGEAMGYYDTVAQWYDVLTQKAEQYIQMLFLQAKAQALVNQAVEADKEVNKLKATPDKDVKGYAGIFTRTMAIVGGLAAGVNPWEMNRAVDASNKQNKALRIKAAEAERDKALQEARELQKKYDKIAKTFGLGGHTAPGKTGKTTGNNELKAFAEAQLAARRKIEDNYIVLIKDGYEREREEANLNFEREKQRIADEESKREVLYKKLRKAGAKVTPAQEYQIHADAAKQRAQAAEIYAAKLAEIGKKEEEDTARKNKKEKEELDTLLGKYQDYDTQRLNIEKQFAEDVEALNKRRTAGNASEIDAAIVQAAKVRDKQLREVNDKEIAEMKTDASLLVELFEDASGKSVSEIEKIIAKIKLLFRYMDGQRQGLADASGTVVFRDKNGKQTERITKGDIAGIGITPEQYEKLKKSPEALKAFMDRYEKLKKTVLDKNPFKALADAVKELFKKNEDGDKEKSLEEKLINLGKSAAAAADMVGILAGQLSKAFEAADNDSMAQSMSDVQDVMSAVSDIGKGFAQGGVVGGIAVVAGEAIGFITKAFSASARHKAALKAVMNETIAQQREYNLLLMQQNLEYERGTTIFGTDSYGKARNAIKVMKQAVEELNAALRGSGKSDTGYFKALGARIDIYSASRRKMADAYAGLADISIVTGHKKTGLFGWGKGKDLYSSVLTVYPQLISANGEFNVSLAETIVSTRRMSDEHKAALQNMINLAKKQKEAWEEVKNYLTNVFGEFGSTISDVLEDAFRNGTDAGKNFVDKMGSLLEKLGKDMIYSVTIAPYIEQAQKKMLEVMKNDSLGSEAKFDSYVRILDSLTAGVLSDQGRYEELMKRFKEMAAKKGIDIFGAGKASQSGKSGSFETMTQQQGTKLEGLFTSGQRHWASMDVRLEDVASRMTSVAGRLAKIEENTSHCKRLDEIAQDIHALKKDGFHLR</sequence>
<evidence type="ECO:0000313" key="2">
    <source>
        <dbReference type="EMBL" id="EFZ36994.1"/>
    </source>
</evidence>
<evidence type="ECO:0000313" key="3">
    <source>
        <dbReference type="Proteomes" id="UP000005580"/>
    </source>
</evidence>
<dbReference type="PANTHER" id="PTHR23159:SF31">
    <property type="entry name" value="CENTROSOME-ASSOCIATED PROTEIN CEP250 ISOFORM X1"/>
    <property type="match status" value="1"/>
</dbReference>
<dbReference type="STRING" id="28134.SAMN05444288_1543"/>
<reference evidence="2" key="1">
    <citation type="submission" date="2011-01" db="EMBL/GenBank/DDBJ databases">
        <authorList>
            <person name="Muzny D."/>
            <person name="Qin X."/>
            <person name="Buhay C."/>
            <person name="Dugan-Rocha S."/>
            <person name="Ding Y."/>
            <person name="Chen G."/>
            <person name="Hawes A."/>
            <person name="Holder M."/>
            <person name="Jhangiani S."/>
            <person name="Johnson A."/>
            <person name="Khan Z."/>
            <person name="Li Z."/>
            <person name="Liu W."/>
            <person name="Liu X."/>
            <person name="Perez L."/>
            <person name="Shen H."/>
            <person name="Wang Q."/>
            <person name="Watt J."/>
            <person name="Xi L."/>
            <person name="Xin Y."/>
            <person name="Zhou J."/>
            <person name="Deng J."/>
            <person name="Jiang H."/>
            <person name="Liu Y."/>
            <person name="Qu J."/>
            <person name="Song X.-Z."/>
            <person name="Zhang L."/>
            <person name="Villasana D."/>
            <person name="Johnson A."/>
            <person name="Liu J."/>
            <person name="Liyanage D."/>
            <person name="Lorensuhewa L."/>
            <person name="Robinson T."/>
            <person name="Song A."/>
            <person name="Song B.-B."/>
            <person name="Dinh H."/>
            <person name="Thornton R."/>
            <person name="Coyle M."/>
            <person name="Francisco L."/>
            <person name="Jackson L."/>
            <person name="Javaid M."/>
            <person name="Korchina V."/>
            <person name="Kovar C."/>
            <person name="Mata R."/>
            <person name="Mathew T."/>
            <person name="Ngo R."/>
            <person name="Nguyen L."/>
            <person name="Nguyen N."/>
            <person name="Okwuonu G."/>
            <person name="Ongeri F."/>
            <person name="Pham C."/>
            <person name="Simmons D."/>
            <person name="Wilczek-Boney K."/>
            <person name="Hale W."/>
            <person name="Jakkamsetti A."/>
            <person name="Pham P."/>
            <person name="Ruth R."/>
            <person name="San Lucas F."/>
            <person name="Warren J."/>
            <person name="Zhang J."/>
            <person name="Zhao Z."/>
            <person name="Zhou C."/>
            <person name="Zhu D."/>
            <person name="Lee S."/>
            <person name="Bess C."/>
            <person name="Blankenburg K."/>
            <person name="Forbes L."/>
            <person name="Fu Q."/>
            <person name="Gubbala S."/>
            <person name="Hirani K."/>
            <person name="Jayaseelan J.C."/>
            <person name="Lara F."/>
            <person name="Munidasa M."/>
            <person name="Palculict T."/>
            <person name="Patil S."/>
            <person name="Pu L.-L."/>
            <person name="Saada N."/>
            <person name="Tang L."/>
            <person name="Weissenberger G."/>
            <person name="Zhu Y."/>
            <person name="Hemphill L."/>
            <person name="Shang Y."/>
            <person name="Youmans B."/>
            <person name="Ayvaz T."/>
            <person name="Ross M."/>
            <person name="Santibanez J."/>
            <person name="Aqrawi P."/>
            <person name="Gross S."/>
            <person name="Joshi V."/>
            <person name="Fowler G."/>
            <person name="Nazareth L."/>
            <person name="Reid J."/>
            <person name="Worley K."/>
            <person name="Petrosino J."/>
            <person name="Highlander S."/>
            <person name="Gibbs R."/>
        </authorList>
    </citation>
    <scope>NUCLEOTIDE SEQUENCE [LARGE SCALE GENOMIC DNA]</scope>
    <source>
        <strain evidence="2">ATCC 33269</strain>
    </source>
</reference>
<keyword evidence="3" id="KW-1185">Reference proteome</keyword>
<accession>E7RRV6</accession>
<keyword evidence="1" id="KW-0175">Coiled coil</keyword>
<dbReference type="Proteomes" id="UP000005580">
    <property type="component" value="Unassembled WGS sequence"/>
</dbReference>
<protein>
    <submittedName>
        <fullName evidence="2">Uncharacterized protein</fullName>
    </submittedName>
</protein>
<proteinExistence type="predicted"/>